<dbReference type="Gene3D" id="1.10.540.10">
    <property type="entry name" value="Acyl-CoA dehydrogenase/oxidase, N-terminal domain"/>
    <property type="match status" value="1"/>
</dbReference>
<dbReference type="GO" id="GO:0050660">
    <property type="term" value="F:flavin adenine dinucleotide binding"/>
    <property type="evidence" value="ECO:0007669"/>
    <property type="project" value="InterPro"/>
</dbReference>
<dbReference type="SUPFAM" id="SSF56645">
    <property type="entry name" value="Acyl-CoA dehydrogenase NM domain-like"/>
    <property type="match status" value="1"/>
</dbReference>
<evidence type="ECO:0000256" key="3">
    <source>
        <dbReference type="ARBA" id="ARBA00022630"/>
    </source>
</evidence>
<dbReference type="InterPro" id="IPR046373">
    <property type="entry name" value="Acyl-CoA_Oxase/DH_mid-dom_sf"/>
</dbReference>
<gene>
    <name evidence="10" type="ORF">ICI42_22235</name>
</gene>
<evidence type="ECO:0000256" key="4">
    <source>
        <dbReference type="ARBA" id="ARBA00022827"/>
    </source>
</evidence>
<keyword evidence="5 6" id="KW-0560">Oxidoreductase</keyword>
<evidence type="ECO:0000259" key="8">
    <source>
        <dbReference type="Pfam" id="PF02770"/>
    </source>
</evidence>
<evidence type="ECO:0000313" key="10">
    <source>
        <dbReference type="EMBL" id="MBD0417365.1"/>
    </source>
</evidence>
<feature type="domain" description="Acyl-CoA oxidase/dehydrogenase middle" evidence="8">
    <location>
        <begin position="127"/>
        <end position="219"/>
    </location>
</feature>
<dbReference type="PANTHER" id="PTHR43292:SF3">
    <property type="entry name" value="ACYL-COA DEHYDROGENASE FADE29"/>
    <property type="match status" value="1"/>
</dbReference>
<dbReference type="GO" id="GO:0016627">
    <property type="term" value="F:oxidoreductase activity, acting on the CH-CH group of donors"/>
    <property type="evidence" value="ECO:0007669"/>
    <property type="project" value="InterPro"/>
</dbReference>
<dbReference type="Gene3D" id="1.20.140.10">
    <property type="entry name" value="Butyryl-CoA Dehydrogenase, subunit A, domain 3"/>
    <property type="match status" value="1"/>
</dbReference>
<keyword evidence="3 6" id="KW-0285">Flavoprotein</keyword>
<keyword evidence="11" id="KW-1185">Reference proteome</keyword>
<dbReference type="PANTHER" id="PTHR43292">
    <property type="entry name" value="ACYL-COA DEHYDROGENASE"/>
    <property type="match status" value="1"/>
</dbReference>
<evidence type="ECO:0000256" key="6">
    <source>
        <dbReference type="RuleBase" id="RU362125"/>
    </source>
</evidence>
<feature type="domain" description="Acyl-CoA dehydrogenase/oxidase C-terminal" evidence="7">
    <location>
        <begin position="231"/>
        <end position="399"/>
    </location>
</feature>
<name>A0A8J6Q5A7_9HYPH</name>
<reference evidence="10" key="1">
    <citation type="submission" date="2020-09" db="EMBL/GenBank/DDBJ databases">
        <title>Genome seq and assembly of Tianweitania sp.</title>
        <authorList>
            <person name="Chhetri G."/>
        </authorList>
    </citation>
    <scope>NUCLEOTIDE SEQUENCE</scope>
    <source>
        <strain evidence="10">Rool2</strain>
    </source>
</reference>
<dbReference type="InterPro" id="IPR037069">
    <property type="entry name" value="AcylCoA_DH/ox_N_sf"/>
</dbReference>
<dbReference type="Gene3D" id="2.40.110.10">
    <property type="entry name" value="Butyryl-CoA Dehydrogenase, subunit A, domain 2"/>
    <property type="match status" value="1"/>
</dbReference>
<dbReference type="InterPro" id="IPR009075">
    <property type="entry name" value="AcylCo_DH/oxidase_C"/>
</dbReference>
<evidence type="ECO:0000259" key="7">
    <source>
        <dbReference type="Pfam" id="PF00441"/>
    </source>
</evidence>
<evidence type="ECO:0000256" key="5">
    <source>
        <dbReference type="ARBA" id="ARBA00023002"/>
    </source>
</evidence>
<dbReference type="SUPFAM" id="SSF47203">
    <property type="entry name" value="Acyl-CoA dehydrogenase C-terminal domain-like"/>
    <property type="match status" value="1"/>
</dbReference>
<evidence type="ECO:0000259" key="9">
    <source>
        <dbReference type="Pfam" id="PF02771"/>
    </source>
</evidence>
<comment type="similarity">
    <text evidence="2 6">Belongs to the acyl-CoA dehydrogenase family.</text>
</comment>
<dbReference type="Pfam" id="PF02770">
    <property type="entry name" value="Acyl-CoA_dh_M"/>
    <property type="match status" value="1"/>
</dbReference>
<evidence type="ECO:0000256" key="2">
    <source>
        <dbReference type="ARBA" id="ARBA00009347"/>
    </source>
</evidence>
<evidence type="ECO:0000256" key="1">
    <source>
        <dbReference type="ARBA" id="ARBA00001974"/>
    </source>
</evidence>
<dbReference type="InterPro" id="IPR052161">
    <property type="entry name" value="Mycobact_Acyl-CoA_DH"/>
</dbReference>
<feature type="domain" description="Acyl-CoA dehydrogenase/oxidase N-terminal" evidence="9">
    <location>
        <begin position="9"/>
        <end position="120"/>
    </location>
</feature>
<comment type="cofactor">
    <cofactor evidence="1 6">
        <name>FAD</name>
        <dbReference type="ChEBI" id="CHEBI:57692"/>
    </cofactor>
</comment>
<dbReference type="AlphaFoldDB" id="A0A8J6Q5A7"/>
<dbReference type="Pfam" id="PF00441">
    <property type="entry name" value="Acyl-CoA_dh_1"/>
    <property type="match status" value="1"/>
</dbReference>
<dbReference type="EMBL" id="JACVVX010000012">
    <property type="protein sequence ID" value="MBD0417365.1"/>
    <property type="molecule type" value="Genomic_DNA"/>
</dbReference>
<dbReference type="InterPro" id="IPR006091">
    <property type="entry name" value="Acyl-CoA_Oxase/DH_mid-dom"/>
</dbReference>
<evidence type="ECO:0000313" key="11">
    <source>
        <dbReference type="Proteomes" id="UP000643405"/>
    </source>
</evidence>
<dbReference type="Proteomes" id="UP000643405">
    <property type="component" value="Unassembled WGS sequence"/>
</dbReference>
<dbReference type="GO" id="GO:0005886">
    <property type="term" value="C:plasma membrane"/>
    <property type="evidence" value="ECO:0007669"/>
    <property type="project" value="TreeGrafter"/>
</dbReference>
<dbReference type="InterPro" id="IPR009100">
    <property type="entry name" value="AcylCoA_DH/oxidase_NM_dom_sf"/>
</dbReference>
<dbReference type="RefSeq" id="WP_188166802.1">
    <property type="nucleotide sequence ID" value="NZ_JACVVX010000012.1"/>
</dbReference>
<organism evidence="10 11">
    <name type="scientific">Oryzicola mucosus</name>
    <dbReference type="NCBI Taxonomy" id="2767425"/>
    <lineage>
        <taxon>Bacteria</taxon>
        <taxon>Pseudomonadati</taxon>
        <taxon>Pseudomonadota</taxon>
        <taxon>Alphaproteobacteria</taxon>
        <taxon>Hyphomicrobiales</taxon>
        <taxon>Phyllobacteriaceae</taxon>
        <taxon>Oryzicola</taxon>
    </lineage>
</organism>
<dbReference type="Pfam" id="PF02771">
    <property type="entry name" value="Acyl-CoA_dh_N"/>
    <property type="match status" value="1"/>
</dbReference>
<comment type="caution">
    <text evidence="10">The sequence shown here is derived from an EMBL/GenBank/DDBJ whole genome shotgun (WGS) entry which is preliminary data.</text>
</comment>
<accession>A0A8J6Q5A7</accession>
<sequence length="402" mass="44721">MNFEPDSADQRFREEVRAFLKAELPSDMAARGRSGFLSERDDALAWQKILAKKGWSVAHWPVEYGGPRWTARQRYIFDEECYLAGAPVTNIGGIGLVGPVIYTFGSPEQKERFLPGIRDGNTFWVQGFSEPSAGSDLAALRTSAVRDGDDYIVNGQKIWTSHGKFGDWNFLLVRTDTTVKKQAGISFLLLDIKTPGVTVRPIQSLEGSHHLAEVFYDNVRVPVANRIGEENKGWDYTKFLLFNERAFYGAEAPALKRYLQKIKHLSSLERAGSEPLIRRPTFATRLAEMEIEVAAIDMTVSRVIAHGLDDRNGGAAVGSILKARGTELAQRLTDMLVEVAGDYGAYYYPDTNDEASLRNQSFAGPEYAPGLMAELVYRRAASIYGGANEVQRNIVAKMLFGF</sequence>
<keyword evidence="4 6" id="KW-0274">FAD</keyword>
<proteinExistence type="inferred from homology"/>
<dbReference type="InterPro" id="IPR036250">
    <property type="entry name" value="AcylCo_DH-like_C"/>
</dbReference>
<protein>
    <submittedName>
        <fullName evidence="10">Acyl-CoA dehydrogenase family protein</fullName>
    </submittedName>
</protein>
<dbReference type="InterPro" id="IPR013786">
    <property type="entry name" value="AcylCoA_DH/ox_N"/>
</dbReference>